<evidence type="ECO:0000313" key="2">
    <source>
        <dbReference type="EMBL" id="MDM1550042.1"/>
    </source>
</evidence>
<accession>A0AAW7DFY3</accession>
<dbReference type="NCBIfam" id="TIGR01200">
    <property type="entry name" value="GLPGLI"/>
    <property type="match status" value="1"/>
</dbReference>
<protein>
    <submittedName>
        <fullName evidence="2">GLPGLI family protein</fullName>
    </submittedName>
</protein>
<comment type="caution">
    <text evidence="2">The sequence shown here is derived from an EMBL/GenBank/DDBJ whole genome shotgun (WGS) entry which is preliminary data.</text>
</comment>
<dbReference type="RefSeq" id="WP_286484848.1">
    <property type="nucleotide sequence ID" value="NZ_JACALR010000001.1"/>
</dbReference>
<dbReference type="EMBL" id="JACALR010000001">
    <property type="protein sequence ID" value="MDM1550042.1"/>
    <property type="molecule type" value="Genomic_DNA"/>
</dbReference>
<gene>
    <name evidence="2" type="ORF">HX095_02315</name>
</gene>
<dbReference type="InterPro" id="IPR005901">
    <property type="entry name" value="GLPGLI"/>
</dbReference>
<evidence type="ECO:0000313" key="3">
    <source>
        <dbReference type="Proteomes" id="UP001173578"/>
    </source>
</evidence>
<evidence type="ECO:0000256" key="1">
    <source>
        <dbReference type="SAM" id="SignalP"/>
    </source>
</evidence>
<dbReference type="Pfam" id="PF22252">
    <property type="entry name" value="PNGase_F-II_N"/>
    <property type="match status" value="1"/>
</dbReference>
<organism evidence="2 3">
    <name type="scientific">Empedobacter falsenii</name>
    <dbReference type="NCBI Taxonomy" id="343874"/>
    <lineage>
        <taxon>Bacteria</taxon>
        <taxon>Pseudomonadati</taxon>
        <taxon>Bacteroidota</taxon>
        <taxon>Flavobacteriia</taxon>
        <taxon>Flavobacteriales</taxon>
        <taxon>Weeksellaceae</taxon>
        <taxon>Empedobacter</taxon>
    </lineage>
</organism>
<feature type="chain" id="PRO_5043409263" evidence="1">
    <location>
        <begin position="18"/>
        <end position="260"/>
    </location>
</feature>
<reference evidence="2" key="1">
    <citation type="submission" date="2020-06" db="EMBL/GenBank/DDBJ databases">
        <authorList>
            <person name="Dong N."/>
        </authorList>
    </citation>
    <scope>NUCLEOTIDE SEQUENCE</scope>
    <source>
        <strain evidence="2">210</strain>
    </source>
</reference>
<dbReference type="Proteomes" id="UP001173578">
    <property type="component" value="Unassembled WGS sequence"/>
</dbReference>
<sequence>MKKLIVLIVLFSSFVNAQIYEVLIETKHHTEYTPEQIEKSFGYIKDPEVRKWNIDQNTNPKPLEFKIYSSKTELNTIEQEKIDNQQGMQGGVKKSAPGLPFGLTYSNFTKGENYRQVDVYGKNYIVITPLEKLDWKFTDETKEILGYKAYKATAKYGEFNVEAWFTKEIDFNFMPITVKPIEGFVLEMNIFLEAENVGKLNNYVKVLTINKNAKKYKFKIPIKELGKKDNVVTPQELDKIYEEANNRRSAMYNQEGVDKK</sequence>
<name>A0AAW7DFY3_9FLAO</name>
<feature type="signal peptide" evidence="1">
    <location>
        <begin position="1"/>
        <end position="17"/>
    </location>
</feature>
<proteinExistence type="predicted"/>
<reference evidence="2" key="2">
    <citation type="journal article" date="2022" name="Sci. Total Environ.">
        <title>Prevalence, transmission, and molecular epidemiology of tet(X)-positive bacteria among humans, animals, and environmental niches in China: An epidemiological, and genomic-based study.</title>
        <authorList>
            <person name="Dong N."/>
            <person name="Zeng Y."/>
            <person name="Cai C."/>
            <person name="Sun C."/>
            <person name="Lu J."/>
            <person name="Liu C."/>
            <person name="Zhou H."/>
            <person name="Sun Q."/>
            <person name="Shu L."/>
            <person name="Wang H."/>
            <person name="Wang Y."/>
            <person name="Wang S."/>
            <person name="Wu C."/>
            <person name="Chan E.W."/>
            <person name="Chen G."/>
            <person name="Shen Z."/>
            <person name="Chen S."/>
            <person name="Zhang R."/>
        </authorList>
    </citation>
    <scope>NUCLEOTIDE SEQUENCE</scope>
    <source>
        <strain evidence="2">210</strain>
    </source>
</reference>
<keyword evidence="1" id="KW-0732">Signal</keyword>
<dbReference type="AlphaFoldDB" id="A0AAW7DFY3"/>